<comment type="caution">
    <text evidence="3">The sequence shown here is derived from an EMBL/GenBank/DDBJ whole genome shotgun (WGS) entry which is preliminary data.</text>
</comment>
<proteinExistence type="inferred from homology"/>
<accession>A0ABQ9FGX6</accession>
<organism evidence="3 4">
    <name type="scientific">Tegillarca granosa</name>
    <name type="common">Malaysian cockle</name>
    <name type="synonym">Anadara granosa</name>
    <dbReference type="NCBI Taxonomy" id="220873"/>
    <lineage>
        <taxon>Eukaryota</taxon>
        <taxon>Metazoa</taxon>
        <taxon>Spiralia</taxon>
        <taxon>Lophotrochozoa</taxon>
        <taxon>Mollusca</taxon>
        <taxon>Bivalvia</taxon>
        <taxon>Autobranchia</taxon>
        <taxon>Pteriomorphia</taxon>
        <taxon>Arcoida</taxon>
        <taxon>Arcoidea</taxon>
        <taxon>Arcidae</taxon>
        <taxon>Tegillarca</taxon>
    </lineage>
</organism>
<dbReference type="EMBL" id="JARBDR010000337">
    <property type="protein sequence ID" value="KAJ8315520.1"/>
    <property type="molecule type" value="Genomic_DNA"/>
</dbReference>
<evidence type="ECO:0000313" key="4">
    <source>
        <dbReference type="Proteomes" id="UP001217089"/>
    </source>
</evidence>
<dbReference type="SUPFAM" id="SSF51735">
    <property type="entry name" value="NAD(P)-binding Rossmann-fold domains"/>
    <property type="match status" value="1"/>
</dbReference>
<dbReference type="PANTHER" id="PTHR24320">
    <property type="entry name" value="RETINOL DEHYDROGENASE"/>
    <property type="match status" value="1"/>
</dbReference>
<keyword evidence="4" id="KW-1185">Reference proteome</keyword>
<dbReference type="InterPro" id="IPR002347">
    <property type="entry name" value="SDR_fam"/>
</dbReference>
<reference evidence="3 4" key="1">
    <citation type="submission" date="2022-12" db="EMBL/GenBank/DDBJ databases">
        <title>Chromosome-level genome of Tegillarca granosa.</title>
        <authorList>
            <person name="Kim J."/>
        </authorList>
    </citation>
    <scope>NUCLEOTIDE SEQUENCE [LARGE SCALE GENOMIC DNA]</scope>
    <source>
        <strain evidence="3">Teg-2019</strain>
        <tissue evidence="3">Adductor muscle</tissue>
    </source>
</reference>
<comment type="similarity">
    <text evidence="1">Belongs to the short-chain dehydrogenases/reductases (SDR) family.</text>
</comment>
<keyword evidence="2" id="KW-0560">Oxidoreductase</keyword>
<protein>
    <submittedName>
        <fullName evidence="3">Uncharacterized protein</fullName>
    </submittedName>
</protein>
<dbReference type="Gene3D" id="3.40.50.720">
    <property type="entry name" value="NAD(P)-binding Rossmann-like Domain"/>
    <property type="match status" value="1"/>
</dbReference>
<evidence type="ECO:0000256" key="2">
    <source>
        <dbReference type="ARBA" id="ARBA00023002"/>
    </source>
</evidence>
<name>A0ABQ9FGX6_TEGGR</name>
<sequence length="313" mass="35587">MHSISANDIGIGYETAKWIAMMGATVIIACRSQERAQNAIERMKTEFQAEKDKHTEGISETDTLHVEFMQVDLASLRSVKSFIEEFRSSGRQLHTLICNAGIAMHPQHYTEDDNELMFQVNYLSHFLIAAHFIPIMKKSGDDCRIINVSSEAIKVATFDISTIQGKQSTPENFDRLNYYGRSKLYQIMQMYKLNRCLQGSNITVSSIHPGIVETEINRSFTDLGRWKVFFGLSKLIGVTKTPFEGARTTINVAVNPQLAGIRDVYYSDCKPASTVPIARKLENQEALWEYSKERLKDYLPEEVIKELEDNTPI</sequence>
<dbReference type="Pfam" id="PF00106">
    <property type="entry name" value="adh_short"/>
    <property type="match status" value="1"/>
</dbReference>
<dbReference type="PANTHER" id="PTHR24320:SF152">
    <property type="entry name" value="SHORT-CHAIN DEHYDROGENASE_REDUCTASE FAMILY PROTEIN"/>
    <property type="match status" value="1"/>
</dbReference>
<dbReference type="Proteomes" id="UP001217089">
    <property type="component" value="Unassembled WGS sequence"/>
</dbReference>
<gene>
    <name evidence="3" type="ORF">KUTeg_007670</name>
</gene>
<evidence type="ECO:0000256" key="1">
    <source>
        <dbReference type="ARBA" id="ARBA00006484"/>
    </source>
</evidence>
<dbReference type="InterPro" id="IPR036291">
    <property type="entry name" value="NAD(P)-bd_dom_sf"/>
</dbReference>
<evidence type="ECO:0000313" key="3">
    <source>
        <dbReference type="EMBL" id="KAJ8315520.1"/>
    </source>
</evidence>